<evidence type="ECO:0000313" key="4">
    <source>
        <dbReference type="Proteomes" id="UP001085076"/>
    </source>
</evidence>
<dbReference type="InterPro" id="IPR001194">
    <property type="entry name" value="cDENN_dom"/>
</dbReference>
<evidence type="ECO:0000259" key="2">
    <source>
        <dbReference type="PROSITE" id="PS50211"/>
    </source>
</evidence>
<dbReference type="InterPro" id="IPR043153">
    <property type="entry name" value="DENN_C"/>
</dbReference>
<gene>
    <name evidence="3" type="ORF">J5N97_024266</name>
</gene>
<dbReference type="Pfam" id="PF02141">
    <property type="entry name" value="DENN"/>
    <property type="match status" value="1"/>
</dbReference>
<organism evidence="3 4">
    <name type="scientific">Dioscorea zingiberensis</name>
    <dbReference type="NCBI Taxonomy" id="325984"/>
    <lineage>
        <taxon>Eukaryota</taxon>
        <taxon>Viridiplantae</taxon>
        <taxon>Streptophyta</taxon>
        <taxon>Embryophyta</taxon>
        <taxon>Tracheophyta</taxon>
        <taxon>Spermatophyta</taxon>
        <taxon>Magnoliopsida</taxon>
        <taxon>Liliopsida</taxon>
        <taxon>Dioscoreales</taxon>
        <taxon>Dioscoreaceae</taxon>
        <taxon>Dioscorea</taxon>
    </lineage>
</organism>
<dbReference type="PROSITE" id="PS50211">
    <property type="entry name" value="DENN"/>
    <property type="match status" value="1"/>
</dbReference>
<reference evidence="3" key="2">
    <citation type="journal article" date="2022" name="Hortic Res">
        <title>The genome of Dioscorea zingiberensis sheds light on the biosynthesis, origin and evolution of the medicinally important diosgenin saponins.</title>
        <authorList>
            <person name="Li Y."/>
            <person name="Tan C."/>
            <person name="Li Z."/>
            <person name="Guo J."/>
            <person name="Li S."/>
            <person name="Chen X."/>
            <person name="Wang C."/>
            <person name="Dai X."/>
            <person name="Yang H."/>
            <person name="Song W."/>
            <person name="Hou L."/>
            <person name="Xu J."/>
            <person name="Tong Z."/>
            <person name="Xu A."/>
            <person name="Yuan X."/>
            <person name="Wang W."/>
            <person name="Yang Q."/>
            <person name="Chen L."/>
            <person name="Sun Z."/>
            <person name="Wang K."/>
            <person name="Pan B."/>
            <person name="Chen J."/>
            <person name="Bao Y."/>
            <person name="Liu F."/>
            <person name="Qi X."/>
            <person name="Gang D.R."/>
            <person name="Wen J."/>
            <person name="Li J."/>
        </authorList>
    </citation>
    <scope>NUCLEOTIDE SEQUENCE</scope>
    <source>
        <strain evidence="3">Dzin_1.0</strain>
    </source>
</reference>
<dbReference type="Gene3D" id="3.30.450.200">
    <property type="match status" value="1"/>
</dbReference>
<evidence type="ECO:0000256" key="1">
    <source>
        <dbReference type="SAM" id="MobiDB-lite"/>
    </source>
</evidence>
<feature type="domain" description="UDENN" evidence="2">
    <location>
        <begin position="132"/>
        <end position="787"/>
    </location>
</feature>
<dbReference type="EMBL" id="JAGGNH010000007">
    <property type="protein sequence ID" value="KAJ0967349.1"/>
    <property type="molecule type" value="Genomic_DNA"/>
</dbReference>
<sequence>MDEEATPPAAPPSPASSQCSTPPVRPRHTRSNSFQRLKRQVQRAWWWGPSPVSREQGFRTSVHLEVMANQKRQWYHQIQSKTRDHRQHEEATSLFEHFLIVGLHSCANVEVIEDAFARRKNWESEAANSEIFDLRKIQYHGHPPALEPQILFKYPPGKGLAMTEKDLRAFCFPEGVKARLLEKTPSMSDLNEVVFGQEHLARDDSSFIFSLKVSDSTTLYGVCLHVQEILQRAPGILGAISPLTQSSSKSSRFLVSAPRCYCLLTRVPFFELHYEMLNSIIAQERLDRITQYVGEITVTDSVPQAVVEHDQLDQNFDSPDRQSCNNWMDYAIPVESVLGLTPFSASLVTDKENPPFPCKLYESPSPESISVSDTSDFGHVKDMDKDIRKAWQHCDDYASETTGSCSDSFERVNGSYEYSHASPEVSTVQCSPRHMLRAGSLESIYSSVRDVGSDFDDEELCFKYEANAVNQKVMEWAKVHENESLQILCTYHALPLPSWGGEIIFHPLEHLQPIKYCRPGLVKLGMESASCDTEPSCPAEASFVNARIAAAEEALSLSIWTVATVCRALSLESVLTLFAGALLEKQVVVICPNLGVLSATVLSIIPMLRPFEWQSLLLPVLPGKMLDFLDAPVPFIVGIQHKPTDMKMKTANLIRINVHKDQVKSCSLPSLPQHKELMSELRPIHTRLMCENSIARRHPVYKWNEVQAESAGNFLDVIRRYLESLCSNLRSHTITNVQSNNDKVSLLLKDSFIDSFPSRDQPFSKLFVDTQLFSVLSDSRLSRYEHE</sequence>
<keyword evidence="4" id="KW-1185">Reference proteome</keyword>
<feature type="region of interest" description="Disordered" evidence="1">
    <location>
        <begin position="1"/>
        <end position="33"/>
    </location>
</feature>
<dbReference type="Pfam" id="PF03456">
    <property type="entry name" value="uDENN"/>
    <property type="match status" value="1"/>
</dbReference>
<dbReference type="InterPro" id="IPR037516">
    <property type="entry name" value="Tripartite_DENN"/>
</dbReference>
<name>A0A9D5C743_9LILI</name>
<dbReference type="SMART" id="SM00799">
    <property type="entry name" value="DENN"/>
    <property type="match status" value="1"/>
</dbReference>
<dbReference type="PANTHER" id="PTHR15288:SF0">
    <property type="entry name" value="UDENN DOMAIN-CONTAINING PROTEIN"/>
    <property type="match status" value="1"/>
</dbReference>
<dbReference type="InterPro" id="IPR051942">
    <property type="entry name" value="DENN_domain_containing_2"/>
</dbReference>
<dbReference type="InterPro" id="IPR005113">
    <property type="entry name" value="uDENN_dom"/>
</dbReference>
<evidence type="ECO:0000313" key="3">
    <source>
        <dbReference type="EMBL" id="KAJ0967349.1"/>
    </source>
</evidence>
<dbReference type="Gene3D" id="3.40.50.11500">
    <property type="match status" value="1"/>
</dbReference>
<dbReference type="OrthoDB" id="6019893at2759"/>
<dbReference type="AlphaFoldDB" id="A0A9D5C743"/>
<reference evidence="3" key="1">
    <citation type="submission" date="2021-03" db="EMBL/GenBank/DDBJ databases">
        <authorList>
            <person name="Li Z."/>
            <person name="Yang C."/>
        </authorList>
    </citation>
    <scope>NUCLEOTIDE SEQUENCE</scope>
    <source>
        <strain evidence="3">Dzin_1.0</strain>
        <tissue evidence="3">Leaf</tissue>
    </source>
</reference>
<dbReference type="PANTHER" id="PTHR15288">
    <property type="entry name" value="DENN DOMAIN-CONTAINING PROTEIN 2"/>
    <property type="match status" value="1"/>
</dbReference>
<protein>
    <recommendedName>
        <fullName evidence="2">UDENN domain-containing protein</fullName>
    </recommendedName>
</protein>
<accession>A0A9D5C743</accession>
<comment type="caution">
    <text evidence="3">The sequence shown here is derived from an EMBL/GenBank/DDBJ whole genome shotgun (WGS) entry which is preliminary data.</text>
</comment>
<dbReference type="Proteomes" id="UP001085076">
    <property type="component" value="Miscellaneous, Linkage group lg07"/>
</dbReference>
<proteinExistence type="predicted"/>